<protein>
    <submittedName>
        <fullName evidence="3">MoxR-like ATPases</fullName>
    </submittedName>
</protein>
<dbReference type="InterPro" id="IPR027417">
    <property type="entry name" value="P-loop_NTPase"/>
</dbReference>
<dbReference type="GO" id="GO:0016887">
    <property type="term" value="F:ATP hydrolysis activity"/>
    <property type="evidence" value="ECO:0007669"/>
    <property type="project" value="InterPro"/>
</dbReference>
<evidence type="ECO:0000259" key="2">
    <source>
        <dbReference type="SMART" id="SM00382"/>
    </source>
</evidence>
<organism evidence="3">
    <name type="scientific">uncultured Sulfurovum sp</name>
    <dbReference type="NCBI Taxonomy" id="269237"/>
    <lineage>
        <taxon>Bacteria</taxon>
        <taxon>Pseudomonadati</taxon>
        <taxon>Campylobacterota</taxon>
        <taxon>Epsilonproteobacteria</taxon>
        <taxon>Campylobacterales</taxon>
        <taxon>Sulfurovaceae</taxon>
        <taxon>Sulfurovum</taxon>
        <taxon>environmental samples</taxon>
    </lineage>
</organism>
<dbReference type="SMART" id="SM00382">
    <property type="entry name" value="AAA"/>
    <property type="match status" value="1"/>
</dbReference>
<dbReference type="PANTHER" id="PTHR42759">
    <property type="entry name" value="MOXR FAMILY PROTEIN"/>
    <property type="match status" value="1"/>
</dbReference>
<accession>A0A6S6TTH9</accession>
<evidence type="ECO:0000313" key="3">
    <source>
        <dbReference type="EMBL" id="CAA6819508.1"/>
    </source>
</evidence>
<dbReference type="PANTHER" id="PTHR42759:SF1">
    <property type="entry name" value="MAGNESIUM-CHELATASE SUBUNIT CHLD"/>
    <property type="match status" value="1"/>
</dbReference>
<name>A0A6S6TTH9_9BACT</name>
<dbReference type="Pfam" id="PF07728">
    <property type="entry name" value="AAA_5"/>
    <property type="match status" value="1"/>
</dbReference>
<dbReference type="EMBL" id="CACVAU010000056">
    <property type="protein sequence ID" value="CAA6819508.1"/>
    <property type="molecule type" value="Genomic_DNA"/>
</dbReference>
<dbReference type="InterPro" id="IPR003593">
    <property type="entry name" value="AAA+_ATPase"/>
</dbReference>
<dbReference type="CDD" id="cd00009">
    <property type="entry name" value="AAA"/>
    <property type="match status" value="1"/>
</dbReference>
<feature type="domain" description="AAA+ ATPase" evidence="2">
    <location>
        <begin position="59"/>
        <end position="244"/>
    </location>
</feature>
<dbReference type="AlphaFoldDB" id="A0A6S6TTH9"/>
<gene>
    <name evidence="3" type="ORF">HELGO_WM17654</name>
</gene>
<dbReference type="Gene3D" id="3.40.50.300">
    <property type="entry name" value="P-loop containing nucleotide triphosphate hydrolases"/>
    <property type="match status" value="1"/>
</dbReference>
<dbReference type="InterPro" id="IPR050764">
    <property type="entry name" value="CbbQ/NirQ/NorQ/GpvN"/>
</dbReference>
<evidence type="ECO:0000256" key="1">
    <source>
        <dbReference type="SAM" id="MobiDB-lite"/>
    </source>
</evidence>
<dbReference type="GO" id="GO:0005524">
    <property type="term" value="F:ATP binding"/>
    <property type="evidence" value="ECO:0007669"/>
    <property type="project" value="InterPro"/>
</dbReference>
<feature type="compositionally biased region" description="Basic and acidic residues" evidence="1">
    <location>
        <begin position="19"/>
        <end position="36"/>
    </location>
</feature>
<dbReference type="InterPro" id="IPR011704">
    <property type="entry name" value="ATPase_dyneun-rel_AAA"/>
</dbReference>
<reference evidence="3" key="1">
    <citation type="submission" date="2020-01" db="EMBL/GenBank/DDBJ databases">
        <authorList>
            <person name="Meier V. D."/>
            <person name="Meier V D."/>
        </authorList>
    </citation>
    <scope>NUCLEOTIDE SEQUENCE</scope>
    <source>
        <strain evidence="3">HLG_WM_MAG_05</strain>
    </source>
</reference>
<feature type="region of interest" description="Disordered" evidence="1">
    <location>
        <begin position="19"/>
        <end position="39"/>
    </location>
</feature>
<proteinExistence type="predicted"/>
<sequence>MSTEKKESWWIYEGSEEPHDKIKDLPKPPPWREKGTTKTQNTFIPSTKEMQLVNTALYLRRPLLITGKPGTGKSSLAKAVAFELKLGKVLHWQVTTKSTLEEALYSYDAIGRLQDSSLSEEERFKDNSDIGNYVRLGPLGTAFASDSMRVLLIDEIDKSDIDLPNNLLHVFEENEFIIPELARLNSDVHEVNTYGSDEKVKIVRGKVESKQFPLIILTSNGEREFPPAFLRRCIHLEIEVPNKEKLTKIIKAHLNLNSEDDKKIHDILNKFLEQRDKNSKELSTDQLLNAIFLALKDLEVLNTDKEEILKSIWHSLSK</sequence>
<dbReference type="SUPFAM" id="SSF52540">
    <property type="entry name" value="P-loop containing nucleoside triphosphate hydrolases"/>
    <property type="match status" value="1"/>
</dbReference>